<gene>
    <name evidence="1" type="ORF">OBBRIDRAFT_767219</name>
</gene>
<accession>A0A8E2DTG7</accession>
<protein>
    <submittedName>
        <fullName evidence="1">Uncharacterized protein</fullName>
    </submittedName>
</protein>
<proteinExistence type="predicted"/>
<dbReference type="OrthoDB" id="3242721at2759"/>
<dbReference type="Proteomes" id="UP000250043">
    <property type="component" value="Unassembled WGS sequence"/>
</dbReference>
<evidence type="ECO:0000313" key="2">
    <source>
        <dbReference type="Proteomes" id="UP000250043"/>
    </source>
</evidence>
<dbReference type="EMBL" id="KV722335">
    <property type="protein sequence ID" value="OCH95503.1"/>
    <property type="molecule type" value="Genomic_DNA"/>
</dbReference>
<reference evidence="1 2" key="1">
    <citation type="submission" date="2016-07" db="EMBL/GenBank/DDBJ databases">
        <title>Draft genome of the white-rot fungus Obba rivulosa 3A-2.</title>
        <authorList>
            <consortium name="DOE Joint Genome Institute"/>
            <person name="Miettinen O."/>
            <person name="Riley R."/>
            <person name="Acob R."/>
            <person name="Barry K."/>
            <person name="Cullen D."/>
            <person name="De Vries R."/>
            <person name="Hainaut M."/>
            <person name="Hatakka A."/>
            <person name="Henrissat B."/>
            <person name="Hilden K."/>
            <person name="Kuo R."/>
            <person name="Labutti K."/>
            <person name="Lipzen A."/>
            <person name="Makela M.R."/>
            <person name="Sandor L."/>
            <person name="Spatafora J.W."/>
            <person name="Grigoriev I.V."/>
            <person name="Hibbett D.S."/>
        </authorList>
    </citation>
    <scope>NUCLEOTIDE SEQUENCE [LARGE SCALE GENOMIC DNA]</scope>
    <source>
        <strain evidence="1 2">3A-2</strain>
    </source>
</reference>
<name>A0A8E2DTG7_9APHY</name>
<dbReference type="AlphaFoldDB" id="A0A8E2DTG7"/>
<keyword evidence="2" id="KW-1185">Reference proteome</keyword>
<organism evidence="1 2">
    <name type="scientific">Obba rivulosa</name>
    <dbReference type="NCBI Taxonomy" id="1052685"/>
    <lineage>
        <taxon>Eukaryota</taxon>
        <taxon>Fungi</taxon>
        <taxon>Dikarya</taxon>
        <taxon>Basidiomycota</taxon>
        <taxon>Agaricomycotina</taxon>
        <taxon>Agaricomycetes</taxon>
        <taxon>Polyporales</taxon>
        <taxon>Gelatoporiaceae</taxon>
        <taxon>Obba</taxon>
    </lineage>
</organism>
<evidence type="ECO:0000313" key="1">
    <source>
        <dbReference type="EMBL" id="OCH95503.1"/>
    </source>
</evidence>
<sequence>MNFNTHDNIVLVAPRPVRLAAPSASAPYPQFNAVLNRPHARAPSCRVVEEVLDDKLKATEPEEEAVSPRASPRSNLPSEALEEFLSILNPATIFFPPTSPVLRPTNANVSQHFFPYRRPNSSSISPSLPEGLGLTLVDRNDDTQKENDSMPYPFKLIGANALASPVSRVHTRNPFQRHPSYDTAFAGLLGQRSPACSPAPMASALSPAAIPLPLPTPDEMEMDTVS</sequence>